<dbReference type="EMBL" id="JASAOF010000009">
    <property type="protein sequence ID" value="MDI2030149.1"/>
    <property type="molecule type" value="Genomic_DNA"/>
</dbReference>
<dbReference type="Proteomes" id="UP001237595">
    <property type="component" value="Unassembled WGS sequence"/>
</dbReference>
<dbReference type="InterPro" id="IPR000073">
    <property type="entry name" value="AB_hydrolase_1"/>
</dbReference>
<reference evidence="2 3" key="1">
    <citation type="submission" date="2023-04" db="EMBL/GenBank/DDBJ databases">
        <title>Draft genome sequence of Saccharopolyspora sp. TS4A08 isolated from sweet potato rhizospheric soil.</title>
        <authorList>
            <person name="Suksaard P."/>
            <person name="Duangmal K."/>
        </authorList>
    </citation>
    <scope>NUCLEOTIDE SEQUENCE [LARGE SCALE GENOMIC DNA]</scope>
    <source>
        <strain evidence="2 3">TS4A08</strain>
    </source>
</reference>
<dbReference type="PANTHER" id="PTHR43194">
    <property type="entry name" value="HYDROLASE ALPHA/BETA FOLD FAMILY"/>
    <property type="match status" value="1"/>
</dbReference>
<comment type="caution">
    <text evidence="2">The sequence shown here is derived from an EMBL/GenBank/DDBJ whole genome shotgun (WGS) entry which is preliminary data.</text>
</comment>
<evidence type="ECO:0000259" key="1">
    <source>
        <dbReference type="Pfam" id="PF12697"/>
    </source>
</evidence>
<feature type="domain" description="AB hydrolase-1" evidence="1">
    <location>
        <begin position="24"/>
        <end position="243"/>
    </location>
</feature>
<dbReference type="Gene3D" id="3.40.50.1820">
    <property type="entry name" value="alpha/beta hydrolase"/>
    <property type="match status" value="1"/>
</dbReference>
<dbReference type="Pfam" id="PF12697">
    <property type="entry name" value="Abhydrolase_6"/>
    <property type="match status" value="1"/>
</dbReference>
<name>A0ABT6PQ62_9PSEU</name>
<proteinExistence type="predicted"/>
<dbReference type="InterPro" id="IPR050228">
    <property type="entry name" value="Carboxylesterase_BioH"/>
</dbReference>
<evidence type="ECO:0000313" key="3">
    <source>
        <dbReference type="Proteomes" id="UP001237595"/>
    </source>
</evidence>
<dbReference type="SUPFAM" id="SSF53474">
    <property type="entry name" value="alpha/beta-Hydrolases"/>
    <property type="match status" value="1"/>
</dbReference>
<keyword evidence="2" id="KW-0378">Hydrolase</keyword>
<organism evidence="2 3">
    <name type="scientific">Saccharopolyspora ipomoeae</name>
    <dbReference type="NCBI Taxonomy" id="3042027"/>
    <lineage>
        <taxon>Bacteria</taxon>
        <taxon>Bacillati</taxon>
        <taxon>Actinomycetota</taxon>
        <taxon>Actinomycetes</taxon>
        <taxon>Pseudonocardiales</taxon>
        <taxon>Pseudonocardiaceae</taxon>
        <taxon>Saccharopolyspora</taxon>
    </lineage>
</organism>
<dbReference type="InterPro" id="IPR029058">
    <property type="entry name" value="AB_hydrolase_fold"/>
</dbReference>
<dbReference type="PRINTS" id="PR00111">
    <property type="entry name" value="ABHYDROLASE"/>
</dbReference>
<sequence length="268" mass="28628">MSEVVGRSDEPEGIGRLSDRVRSVVALPGTFCAPMVFDPLRELVEPRFDVRALPWMTEAPECGIDEVAEWVAGMISSSASGSAIVVGHSTGGAVALRLAAERPELVEGLMLVNTGPNMHRHGDVTSLIDGMERDGTEQVVRAVIERSFHHSPSDEDRRRLLDYGDSVPLIAALQALRSQHATDLEPVLPDLPMPVSIVHGRFDPVRTVDVAEGMAAAIPNASLRIVDAGHSPTYETPDAVAEALVALERASGPVRGADGATGRGRIRR</sequence>
<keyword evidence="3" id="KW-1185">Reference proteome</keyword>
<dbReference type="GO" id="GO:0016787">
    <property type="term" value="F:hydrolase activity"/>
    <property type="evidence" value="ECO:0007669"/>
    <property type="project" value="UniProtKB-KW"/>
</dbReference>
<accession>A0ABT6PQ62</accession>
<evidence type="ECO:0000313" key="2">
    <source>
        <dbReference type="EMBL" id="MDI2030149.1"/>
    </source>
</evidence>
<protein>
    <submittedName>
        <fullName evidence="2">Alpha/beta hydrolase</fullName>
    </submittedName>
</protein>
<gene>
    <name evidence="2" type="ORF">QFW96_16085</name>
</gene>
<dbReference type="PANTHER" id="PTHR43194:SF5">
    <property type="entry name" value="PIMELOYL-[ACYL-CARRIER PROTEIN] METHYL ESTER ESTERASE"/>
    <property type="match status" value="1"/>
</dbReference>
<dbReference type="RefSeq" id="WP_281456463.1">
    <property type="nucleotide sequence ID" value="NZ_JASAOF010000009.1"/>
</dbReference>